<reference evidence="1 2" key="1">
    <citation type="submission" date="2018-02" db="EMBL/GenBank/DDBJ databases">
        <title>Acetobacter orientalis genome.</title>
        <authorList>
            <person name="Nakashima N."/>
            <person name="Tamura T."/>
        </authorList>
    </citation>
    <scope>NUCLEOTIDE SEQUENCE [LARGE SCALE GENOMIC DNA]</scope>
    <source>
        <strain evidence="1 2">FAN1</strain>
    </source>
</reference>
<dbReference type="EMBL" id="AP018515">
    <property type="protein sequence ID" value="BBC80174.1"/>
    <property type="molecule type" value="Genomic_DNA"/>
</dbReference>
<organism evidence="1 2">
    <name type="scientific">Acetobacter orientalis</name>
    <dbReference type="NCBI Taxonomy" id="146474"/>
    <lineage>
        <taxon>Bacteria</taxon>
        <taxon>Pseudomonadati</taxon>
        <taxon>Pseudomonadota</taxon>
        <taxon>Alphaproteobacteria</taxon>
        <taxon>Acetobacterales</taxon>
        <taxon>Acetobacteraceae</taxon>
        <taxon>Acetobacter</taxon>
    </lineage>
</organism>
<proteinExistence type="predicted"/>
<dbReference type="Proteomes" id="UP000270034">
    <property type="component" value="Chromosome"/>
</dbReference>
<evidence type="ECO:0000313" key="1">
    <source>
        <dbReference type="EMBL" id="BBC80174.1"/>
    </source>
</evidence>
<dbReference type="KEGG" id="aot:AcetOri_orf02736"/>
<gene>
    <name evidence="1" type="ORF">AcetOrient_orf02736</name>
</gene>
<protein>
    <submittedName>
        <fullName evidence="1">Uncharacterized protein</fullName>
    </submittedName>
</protein>
<accession>A0A2Z5ZHF8</accession>
<dbReference type="AlphaFoldDB" id="A0A2Z5ZHF8"/>
<sequence length="39" mass="4572">MALMLSHFMHFKVGFGAGFVTVRPPYPTVTQRLHSYYRK</sequence>
<name>A0A2Z5ZHF8_9PROT</name>
<evidence type="ECO:0000313" key="2">
    <source>
        <dbReference type="Proteomes" id="UP000270034"/>
    </source>
</evidence>